<accession>M9RT37</accession>
<dbReference type="EMBL" id="CP003742">
    <property type="protein sequence ID" value="AGI73656.1"/>
    <property type="molecule type" value="Genomic_DNA"/>
</dbReference>
<dbReference type="AlphaFoldDB" id="M9RT37"/>
<dbReference type="RefSeq" id="WP_015496650.1">
    <property type="nucleotide sequence ID" value="NC_020908.1"/>
</dbReference>
<gene>
    <name evidence="2" type="ORF">OA238_c37060</name>
</gene>
<proteinExistence type="predicted"/>
<name>M9RT37_9RHOB</name>
<protein>
    <recommendedName>
        <fullName evidence="1">Transposase IS66 central domain-containing protein</fullName>
    </recommendedName>
</protein>
<reference evidence="2 3" key="1">
    <citation type="journal article" date="2013" name="PLoS ONE">
        <title>Poles Apart: Arctic and Antarctic Octadecabacter strains Share High Genome Plasticity and a New Type of Xanthorhodopsin.</title>
        <authorList>
            <person name="Vollmers J."/>
            <person name="Voget S."/>
            <person name="Dietrich S."/>
            <person name="Gollnow K."/>
            <person name="Smits M."/>
            <person name="Meyer K."/>
            <person name="Brinkhoff T."/>
            <person name="Simon M."/>
            <person name="Daniel R."/>
        </authorList>
    </citation>
    <scope>NUCLEOTIDE SEQUENCE [LARGE SCALE GENOMIC DNA]</scope>
    <source>
        <strain evidence="2 3">238</strain>
    </source>
</reference>
<dbReference type="Pfam" id="PF03050">
    <property type="entry name" value="DDE_Tnp_IS66"/>
    <property type="match status" value="1"/>
</dbReference>
<organism evidence="2 3">
    <name type="scientific">Octadecabacter arcticus 238</name>
    <dbReference type="NCBI Taxonomy" id="391616"/>
    <lineage>
        <taxon>Bacteria</taxon>
        <taxon>Pseudomonadati</taxon>
        <taxon>Pseudomonadota</taxon>
        <taxon>Alphaproteobacteria</taxon>
        <taxon>Rhodobacterales</taxon>
        <taxon>Roseobacteraceae</taxon>
        <taxon>Octadecabacter</taxon>
    </lineage>
</organism>
<dbReference type="STRING" id="391616.OA238_c37060"/>
<dbReference type="HOGENOM" id="CLU_3101544_0_0_5"/>
<dbReference type="Proteomes" id="UP000004688">
    <property type="component" value="Chromosome"/>
</dbReference>
<feature type="domain" description="Transposase IS66 central" evidence="1">
    <location>
        <begin position="4"/>
        <end position="45"/>
    </location>
</feature>
<keyword evidence="3" id="KW-1185">Reference proteome</keyword>
<sequence>MGHARAQVSAKSPTGAALKYIAKYWDGLILFLTDGRIEMDSNGWEYPKFCV</sequence>
<evidence type="ECO:0000313" key="2">
    <source>
        <dbReference type="EMBL" id="AGI73656.1"/>
    </source>
</evidence>
<dbReference type="InterPro" id="IPR004291">
    <property type="entry name" value="Transposase_IS66_central"/>
</dbReference>
<evidence type="ECO:0000259" key="1">
    <source>
        <dbReference type="Pfam" id="PF03050"/>
    </source>
</evidence>
<evidence type="ECO:0000313" key="3">
    <source>
        <dbReference type="Proteomes" id="UP000004688"/>
    </source>
</evidence>
<dbReference type="KEGG" id="oar:OA238_c37060"/>